<evidence type="ECO:0000313" key="9">
    <source>
        <dbReference type="Proteomes" id="UP000294958"/>
    </source>
</evidence>
<reference evidence="6 8" key="1">
    <citation type="submission" date="2014-02" db="EMBL/GenBank/DDBJ databases">
        <title>Aquamicrobium defluvii Genome sequencing.</title>
        <authorList>
            <person name="Wang X."/>
        </authorList>
    </citation>
    <scope>NUCLEOTIDE SEQUENCE [LARGE SCALE GENOMIC DNA]</scope>
    <source>
        <strain evidence="6 8">W13Z1</strain>
    </source>
</reference>
<keyword evidence="2" id="KW-0479">Metal-binding</keyword>
<evidence type="ECO:0000313" key="6">
    <source>
        <dbReference type="EMBL" id="EXL01914.1"/>
    </source>
</evidence>
<dbReference type="PANTHER" id="PTHR42978:SF6">
    <property type="entry name" value="QUORUM-QUENCHING LACTONASE YTNP-RELATED"/>
    <property type="match status" value="1"/>
</dbReference>
<evidence type="ECO:0000256" key="4">
    <source>
        <dbReference type="ARBA" id="ARBA00022833"/>
    </source>
</evidence>
<dbReference type="Proteomes" id="UP000294958">
    <property type="component" value="Unassembled WGS sequence"/>
</dbReference>
<dbReference type="PATRIC" id="fig|69279.3.peg.4378"/>
<dbReference type="SMART" id="SM00849">
    <property type="entry name" value="Lactamase_B"/>
    <property type="match status" value="1"/>
</dbReference>
<keyword evidence="9" id="KW-1185">Reference proteome</keyword>
<dbReference type="InterPro" id="IPR051013">
    <property type="entry name" value="MBL_superfamily_lactonases"/>
</dbReference>
<organism evidence="6 8">
    <name type="scientific">Aquamicrobium defluvii</name>
    <dbReference type="NCBI Taxonomy" id="69279"/>
    <lineage>
        <taxon>Bacteria</taxon>
        <taxon>Pseudomonadati</taxon>
        <taxon>Pseudomonadota</taxon>
        <taxon>Alphaproteobacteria</taxon>
        <taxon>Hyphomicrobiales</taxon>
        <taxon>Phyllobacteriaceae</taxon>
        <taxon>Aquamicrobium</taxon>
    </lineage>
</organism>
<dbReference type="Proteomes" id="UP000019849">
    <property type="component" value="Unassembled WGS sequence"/>
</dbReference>
<dbReference type="GO" id="GO:0016787">
    <property type="term" value="F:hydrolase activity"/>
    <property type="evidence" value="ECO:0007669"/>
    <property type="project" value="UniProtKB-KW"/>
</dbReference>
<dbReference type="GO" id="GO:0046872">
    <property type="term" value="F:metal ion binding"/>
    <property type="evidence" value="ECO:0007669"/>
    <property type="project" value="UniProtKB-KW"/>
</dbReference>
<dbReference type="AlphaFoldDB" id="A0A011SS15"/>
<dbReference type="PANTHER" id="PTHR42978">
    <property type="entry name" value="QUORUM-QUENCHING LACTONASE YTNP-RELATED-RELATED"/>
    <property type="match status" value="1"/>
</dbReference>
<dbReference type="InterPro" id="IPR036866">
    <property type="entry name" value="RibonucZ/Hydroxyglut_hydro"/>
</dbReference>
<dbReference type="STRING" id="69279.BG36_16580"/>
<reference evidence="7 9" key="2">
    <citation type="submission" date="2019-03" db="EMBL/GenBank/DDBJ databases">
        <title>Genomic Encyclopedia of Type Strains, Phase IV (KMG-IV): sequencing the most valuable type-strain genomes for metagenomic binning, comparative biology and taxonomic classification.</title>
        <authorList>
            <person name="Goeker M."/>
        </authorList>
    </citation>
    <scope>NUCLEOTIDE SEQUENCE [LARGE SCALE GENOMIC DNA]</scope>
    <source>
        <strain evidence="7 9">DSM 11603</strain>
    </source>
</reference>
<keyword evidence="4" id="KW-0862">Zinc</keyword>
<evidence type="ECO:0000256" key="2">
    <source>
        <dbReference type="ARBA" id="ARBA00022723"/>
    </source>
</evidence>
<sequence>MIQSRKIGRARVSRILEYAAPTHDPASLFPDLPREKLDGEAKWLAPHHYIPSMNRLIVTIQIWVVEIDDKIILIDTGVGNDKPRATARMNRLNNRVLEWLTAAGAERSRVTHVLQTHMHMDHTGWNTILDGGKWVPTFLNARYLIPQTDFRHFEQALRKAPDAVMDDSWADSVMPVVDAGLADMVPDDAGFILDCLNVEPVPGHTAGMLSYRLMADGEEGLFCADVFHSPLQIVYPELNTAYCALPELARQTRARVLADAADKGTLIMPMHFGEPCCGYIVRSTGGYRFRNADWPAFELPEPRA</sequence>
<dbReference type="RefSeq" id="WP_035032193.1">
    <property type="nucleotide sequence ID" value="NZ_KK073908.1"/>
</dbReference>
<dbReference type="EMBL" id="JENY01000036">
    <property type="protein sequence ID" value="EXL01914.1"/>
    <property type="molecule type" value="Genomic_DNA"/>
</dbReference>
<dbReference type="EMBL" id="SNZF01000030">
    <property type="protein sequence ID" value="TDR31917.1"/>
    <property type="molecule type" value="Genomic_DNA"/>
</dbReference>
<evidence type="ECO:0000313" key="8">
    <source>
        <dbReference type="Proteomes" id="UP000019849"/>
    </source>
</evidence>
<evidence type="ECO:0000259" key="5">
    <source>
        <dbReference type="SMART" id="SM00849"/>
    </source>
</evidence>
<name>A0A011SS15_9HYPH</name>
<dbReference type="SUPFAM" id="SSF56281">
    <property type="entry name" value="Metallo-hydrolase/oxidoreductase"/>
    <property type="match status" value="1"/>
</dbReference>
<dbReference type="OrthoDB" id="9773738at2"/>
<dbReference type="CDD" id="cd16277">
    <property type="entry name" value="metallo-hydrolase-like_MBL-fold"/>
    <property type="match status" value="1"/>
</dbReference>
<comment type="similarity">
    <text evidence="1">Belongs to the metallo-beta-lactamase superfamily.</text>
</comment>
<protein>
    <submittedName>
        <fullName evidence="6 7">Beta-lactamase</fullName>
    </submittedName>
</protein>
<dbReference type="eggNOG" id="COG0491">
    <property type="taxonomic scope" value="Bacteria"/>
</dbReference>
<accession>A0A011SS15</accession>
<dbReference type="InterPro" id="IPR001279">
    <property type="entry name" value="Metallo-B-lactamas"/>
</dbReference>
<evidence type="ECO:0000256" key="3">
    <source>
        <dbReference type="ARBA" id="ARBA00022801"/>
    </source>
</evidence>
<comment type="caution">
    <text evidence="6">The sequence shown here is derived from an EMBL/GenBank/DDBJ whole genome shotgun (WGS) entry which is preliminary data.</text>
</comment>
<evidence type="ECO:0000256" key="1">
    <source>
        <dbReference type="ARBA" id="ARBA00007749"/>
    </source>
</evidence>
<dbReference type="Gene3D" id="3.60.15.10">
    <property type="entry name" value="Ribonuclease Z/Hydroxyacylglutathione hydrolase-like"/>
    <property type="match status" value="1"/>
</dbReference>
<gene>
    <name evidence="6" type="ORF">BG36_16580</name>
    <name evidence="7" type="ORF">DES43_13029</name>
</gene>
<dbReference type="HOGENOM" id="CLU_056519_1_1_5"/>
<evidence type="ECO:0000313" key="7">
    <source>
        <dbReference type="EMBL" id="TDR31917.1"/>
    </source>
</evidence>
<dbReference type="Pfam" id="PF00753">
    <property type="entry name" value="Lactamase_B"/>
    <property type="match status" value="1"/>
</dbReference>
<proteinExistence type="inferred from homology"/>
<feature type="domain" description="Metallo-beta-lactamase" evidence="5">
    <location>
        <begin position="59"/>
        <end position="271"/>
    </location>
</feature>
<keyword evidence="3 7" id="KW-0378">Hydrolase</keyword>